<evidence type="ECO:0000313" key="2">
    <source>
        <dbReference type="EMBL" id="PCR91036.1"/>
    </source>
</evidence>
<dbReference type="AlphaFoldDB" id="A0A2A5QW08"/>
<name>A0A2A5QW08_9EURY</name>
<feature type="transmembrane region" description="Helical" evidence="1">
    <location>
        <begin position="105"/>
        <end position="122"/>
    </location>
</feature>
<evidence type="ECO:0000313" key="3">
    <source>
        <dbReference type="Proteomes" id="UP000219689"/>
    </source>
</evidence>
<feature type="transmembrane region" description="Helical" evidence="1">
    <location>
        <begin position="7"/>
        <end position="28"/>
    </location>
</feature>
<feature type="transmembrane region" description="Helical" evidence="1">
    <location>
        <begin position="56"/>
        <end position="75"/>
    </location>
</feature>
<keyword evidence="1" id="KW-0472">Membrane</keyword>
<reference evidence="2 3" key="1">
    <citation type="submission" date="2017-09" db="EMBL/GenBank/DDBJ databases">
        <title>Genome sequences of Natrinema ejinorence JCM 13890T.</title>
        <authorList>
            <person name="Roh S.W."/>
            <person name="Kim Y.B."/>
            <person name="Kim J.Y."/>
        </authorList>
    </citation>
    <scope>NUCLEOTIDE SEQUENCE [LARGE SCALE GENOMIC DNA]</scope>
    <source>
        <strain evidence="2 3">JCM 13890</strain>
    </source>
</reference>
<dbReference type="Proteomes" id="UP000219689">
    <property type="component" value="Unassembled WGS sequence"/>
</dbReference>
<organism evidence="2 3">
    <name type="scientific">Natrinema ejinorense</name>
    <dbReference type="NCBI Taxonomy" id="373386"/>
    <lineage>
        <taxon>Archaea</taxon>
        <taxon>Methanobacteriati</taxon>
        <taxon>Methanobacteriota</taxon>
        <taxon>Stenosarchaea group</taxon>
        <taxon>Halobacteria</taxon>
        <taxon>Halobacteriales</taxon>
        <taxon>Natrialbaceae</taxon>
        <taxon>Natrinema</taxon>
    </lineage>
</organism>
<accession>A0A2A5QW08</accession>
<comment type="caution">
    <text evidence="2">The sequence shown here is derived from an EMBL/GenBank/DDBJ whole genome shotgun (WGS) entry which is preliminary data.</text>
</comment>
<keyword evidence="1" id="KW-0812">Transmembrane</keyword>
<evidence type="ECO:0000256" key="1">
    <source>
        <dbReference type="SAM" id="Phobius"/>
    </source>
</evidence>
<dbReference type="OrthoDB" id="164037at2157"/>
<dbReference type="RefSeq" id="WP_097379981.1">
    <property type="nucleotide sequence ID" value="NZ_NXNI01000001.1"/>
</dbReference>
<keyword evidence="3" id="KW-1185">Reference proteome</keyword>
<sequence length="124" mass="13117">MAGIVTYLIAFVLAAHGLVHLLGFTVYLDLATVAEFPYKTTLLGGAVDVGDGGVRVFGVLWGVAAVGFVVSAGAFLTDWQSWRWLLVAVTLFSLALTVLDWTVAYAGVVANLGILGLLLVHLRL</sequence>
<feature type="transmembrane region" description="Helical" evidence="1">
    <location>
        <begin position="82"/>
        <end position="99"/>
    </location>
</feature>
<keyword evidence="1" id="KW-1133">Transmembrane helix</keyword>
<dbReference type="EMBL" id="NXNI01000001">
    <property type="protein sequence ID" value="PCR91036.1"/>
    <property type="molecule type" value="Genomic_DNA"/>
</dbReference>
<protein>
    <submittedName>
        <fullName evidence="2">ABC transporter permease</fullName>
    </submittedName>
</protein>
<gene>
    <name evidence="2" type="ORF">CP557_11180</name>
</gene>
<proteinExistence type="predicted"/>